<gene>
    <name evidence="1" type="ORF">HMPREF0591_4343</name>
</gene>
<dbReference type="HOGENOM" id="CLU_3209467_0_0_11"/>
<name>D5PDU9_9MYCO</name>
<dbReference type="EMBL" id="ADNV01000300">
    <property type="protein sequence ID" value="EFG75743.1"/>
    <property type="molecule type" value="Genomic_DNA"/>
</dbReference>
<dbReference type="Proteomes" id="UP000003653">
    <property type="component" value="Unassembled WGS sequence"/>
</dbReference>
<protein>
    <submittedName>
        <fullName evidence="1">Uncharacterized protein</fullName>
    </submittedName>
</protein>
<dbReference type="AlphaFoldDB" id="D5PDU9"/>
<organism evidence="1 2">
    <name type="scientific">Mycobacterium parascrofulaceum ATCC BAA-614</name>
    <dbReference type="NCBI Taxonomy" id="525368"/>
    <lineage>
        <taxon>Bacteria</taxon>
        <taxon>Bacillati</taxon>
        <taxon>Actinomycetota</taxon>
        <taxon>Actinomycetes</taxon>
        <taxon>Mycobacteriales</taxon>
        <taxon>Mycobacteriaceae</taxon>
        <taxon>Mycobacterium</taxon>
        <taxon>Mycobacterium simiae complex</taxon>
    </lineage>
</organism>
<reference evidence="1 2" key="1">
    <citation type="submission" date="2010-04" db="EMBL/GenBank/DDBJ databases">
        <authorList>
            <person name="Muzny D."/>
            <person name="Qin X."/>
            <person name="Deng J."/>
            <person name="Jiang H."/>
            <person name="Liu Y."/>
            <person name="Qu J."/>
            <person name="Song X.-Z."/>
            <person name="Zhang L."/>
            <person name="Thornton R."/>
            <person name="Coyle M."/>
            <person name="Francisco L."/>
            <person name="Jackson L."/>
            <person name="Javaid M."/>
            <person name="Korchina V."/>
            <person name="Kovar C."/>
            <person name="Mata R."/>
            <person name="Mathew T."/>
            <person name="Ngo R."/>
            <person name="Nguyen L."/>
            <person name="Nguyen N."/>
            <person name="Okwuonu G."/>
            <person name="Ongeri F."/>
            <person name="Pham C."/>
            <person name="Simmons D."/>
            <person name="Wilczek-Boney K."/>
            <person name="Hale W."/>
            <person name="Jakkamsetti A."/>
            <person name="Pham P."/>
            <person name="Ruth R."/>
            <person name="San Lucas F."/>
            <person name="Warren J."/>
            <person name="Zhang J."/>
            <person name="Zhao Z."/>
            <person name="Zhou C."/>
            <person name="Zhu D."/>
            <person name="Lee S."/>
            <person name="Bess C."/>
            <person name="Blankenburg K."/>
            <person name="Forbes L."/>
            <person name="Fu Q."/>
            <person name="Gubbala S."/>
            <person name="Hirani K."/>
            <person name="Jayaseelan J.C."/>
            <person name="Lara F."/>
            <person name="Munidasa M."/>
            <person name="Palculict T."/>
            <person name="Patil S."/>
            <person name="Pu L.-L."/>
            <person name="Saada N."/>
            <person name="Tang L."/>
            <person name="Weissenberger G."/>
            <person name="Zhu Y."/>
            <person name="Hemphill L."/>
            <person name="Shang Y."/>
            <person name="Youmans B."/>
            <person name="Ayvaz T."/>
            <person name="Ross M."/>
            <person name="Santibanez J."/>
            <person name="Aqrawi P."/>
            <person name="Gross S."/>
            <person name="Joshi V."/>
            <person name="Fowler G."/>
            <person name="Nazareth L."/>
            <person name="Reid J."/>
            <person name="Worley K."/>
            <person name="Petrosino J."/>
            <person name="Highlander S."/>
            <person name="Gibbs R."/>
        </authorList>
    </citation>
    <scope>NUCLEOTIDE SEQUENCE [LARGE SCALE GENOMIC DNA]</scope>
    <source>
        <strain evidence="1 2">ATCC BAA-614</strain>
    </source>
</reference>
<proteinExistence type="predicted"/>
<sequence length="45" mass="4721">MFECLPEIDPSADESTLIDQIAELETVKSAAAARQARATAALDAS</sequence>
<comment type="caution">
    <text evidence="1">The sequence shown here is derived from an EMBL/GenBank/DDBJ whole genome shotgun (WGS) entry which is preliminary data.</text>
</comment>
<evidence type="ECO:0000313" key="1">
    <source>
        <dbReference type="EMBL" id="EFG75743.1"/>
    </source>
</evidence>
<feature type="non-terminal residue" evidence="1">
    <location>
        <position position="45"/>
    </location>
</feature>
<evidence type="ECO:0000313" key="2">
    <source>
        <dbReference type="Proteomes" id="UP000003653"/>
    </source>
</evidence>
<accession>D5PDU9</accession>
<keyword evidence="2" id="KW-1185">Reference proteome</keyword>